<sequence length="152" mass="16573">MPNVTASILIAHPVQVVWDYIIHPDHLSNVLPGIISVDAGKEPPYAPGDLWHGVSRSFGITNDWTGVFTKVDAPKTTEFRITESRFPVTTLDTLDEVPGGTRYTCQINGEPALGGPIGRLIDALMSKAMTRAMTKHQAKLPAHIDAWVSSRC</sequence>
<evidence type="ECO:0008006" key="3">
    <source>
        <dbReference type="Google" id="ProtNLM"/>
    </source>
</evidence>
<organism evidence="1 2">
    <name type="scientific">Mycobacterium kyorinense</name>
    <dbReference type="NCBI Taxonomy" id="487514"/>
    <lineage>
        <taxon>Bacteria</taxon>
        <taxon>Bacillati</taxon>
        <taxon>Actinomycetota</taxon>
        <taxon>Actinomycetes</taxon>
        <taxon>Mycobacteriales</taxon>
        <taxon>Mycobacteriaceae</taxon>
        <taxon>Mycobacterium</taxon>
    </lineage>
</organism>
<protein>
    <recommendedName>
        <fullName evidence="3">Polyketide cyclase</fullName>
    </recommendedName>
</protein>
<evidence type="ECO:0000313" key="2">
    <source>
        <dbReference type="Proteomes" id="UP000093592"/>
    </source>
</evidence>
<accession>A0A1A2ZD46</accession>
<gene>
    <name evidence="1" type="ORF">A5707_19170</name>
</gene>
<dbReference type="Pfam" id="PF10604">
    <property type="entry name" value="Polyketide_cyc2"/>
    <property type="match status" value="1"/>
</dbReference>
<dbReference type="RefSeq" id="WP_065014164.1">
    <property type="nucleotide sequence ID" value="NZ_LZKJ01000085.1"/>
</dbReference>
<comment type="caution">
    <text evidence="1">The sequence shown here is derived from an EMBL/GenBank/DDBJ whole genome shotgun (WGS) entry which is preliminary data.</text>
</comment>
<dbReference type="InterPro" id="IPR019587">
    <property type="entry name" value="Polyketide_cyclase/dehydratase"/>
</dbReference>
<dbReference type="AlphaFoldDB" id="A0A1A2ZD46"/>
<reference evidence="2" key="1">
    <citation type="submission" date="2016-06" db="EMBL/GenBank/DDBJ databases">
        <authorList>
            <person name="Sutton G."/>
            <person name="Brinkac L."/>
            <person name="Sanka R."/>
            <person name="Adams M."/>
            <person name="Lau E."/>
            <person name="Sam S."/>
            <person name="Sreng N."/>
            <person name="Him V."/>
            <person name="Kerleguer A."/>
            <person name="Cheng S."/>
        </authorList>
    </citation>
    <scope>NUCLEOTIDE SEQUENCE [LARGE SCALE GENOMIC DNA]</scope>
    <source>
        <strain evidence="2">E861</strain>
    </source>
</reference>
<proteinExistence type="predicted"/>
<evidence type="ECO:0000313" key="1">
    <source>
        <dbReference type="EMBL" id="OBI47593.1"/>
    </source>
</evidence>
<dbReference type="OrthoDB" id="3371087at2"/>
<dbReference type="Gene3D" id="3.30.530.20">
    <property type="match status" value="1"/>
</dbReference>
<dbReference type="EMBL" id="LZKJ01000085">
    <property type="protein sequence ID" value="OBI47593.1"/>
    <property type="molecule type" value="Genomic_DNA"/>
</dbReference>
<dbReference type="InterPro" id="IPR023393">
    <property type="entry name" value="START-like_dom_sf"/>
</dbReference>
<dbReference type="SUPFAM" id="SSF55961">
    <property type="entry name" value="Bet v1-like"/>
    <property type="match status" value="1"/>
</dbReference>
<dbReference type="Proteomes" id="UP000093592">
    <property type="component" value="Unassembled WGS sequence"/>
</dbReference>
<name>A0A1A2ZD46_9MYCO</name>